<dbReference type="CDD" id="cd01144">
    <property type="entry name" value="BtuF"/>
    <property type="match status" value="1"/>
</dbReference>
<dbReference type="PANTHER" id="PTHR30535">
    <property type="entry name" value="VITAMIN B12-BINDING PROTEIN"/>
    <property type="match status" value="1"/>
</dbReference>
<comment type="function">
    <text evidence="5">Part of the ABC transporter complex BtuCDF involved in vitamin B12 import. Binds vitamin B12 and delivers it to the periplasmic surface of BtuC.</text>
</comment>
<dbReference type="GO" id="GO:0042597">
    <property type="term" value="C:periplasmic space"/>
    <property type="evidence" value="ECO:0007669"/>
    <property type="project" value="UniProtKB-SubCell"/>
</dbReference>
<protein>
    <recommendedName>
        <fullName evidence="5">Vitamin B12-binding protein</fullName>
    </recommendedName>
</protein>
<proteinExistence type="inferred from homology"/>
<dbReference type="Gene3D" id="3.40.50.1980">
    <property type="entry name" value="Nitrogenase molybdenum iron protein domain"/>
    <property type="match status" value="2"/>
</dbReference>
<dbReference type="EMBL" id="UGUA01000002">
    <property type="protein sequence ID" value="SUC36504.1"/>
    <property type="molecule type" value="Genomic_DNA"/>
</dbReference>
<dbReference type="InterPro" id="IPR002491">
    <property type="entry name" value="ABC_transptr_periplasmic_BD"/>
</dbReference>
<name>A0A379G626_9GAMM</name>
<dbReference type="NCBIfam" id="NF038402">
    <property type="entry name" value="TroA_like"/>
    <property type="match status" value="1"/>
</dbReference>
<feature type="site" description="Important for BtuC binding" evidence="5">
    <location>
        <position position="94"/>
    </location>
</feature>
<dbReference type="InterPro" id="IPR054828">
    <property type="entry name" value="Vit_B12_bind_prot"/>
</dbReference>
<sequence length="290" mass="32010">MPYFCALLSEFMMITLSIKHLIQSLFSLLLLACIAIPAVAAQKSRVISLSPANTELAYAAGLGDNLIAVSAYSDYPDAAKKLEQVSNWQGLNVERIIALKPDLILAWRGGNPQRPLDQLAALGIPIVYFDPQTVDGVISALAELSQYSPHPEIAERNIAQTQATLQAQKDKLANNKKPRQLFIQLGTQPLFSAGNHTLQNDVLKVCGAQNIFEDSAVPWPQVSREQVLTRKPDAIVMTGSEEQEKAVKAFWHSQLNVPIIRLNEDWFHRAGPRIINATEQLCNQLNALPN</sequence>
<evidence type="ECO:0000256" key="4">
    <source>
        <dbReference type="ARBA" id="ARBA00023157"/>
    </source>
</evidence>
<feature type="domain" description="Fe/B12 periplasmic-binding" evidence="6">
    <location>
        <begin position="45"/>
        <end position="290"/>
    </location>
</feature>
<gene>
    <name evidence="5 7" type="primary">btuF</name>
    <name evidence="7" type="ORF">NCTC12026_02930</name>
</gene>
<dbReference type="SUPFAM" id="SSF53807">
    <property type="entry name" value="Helical backbone' metal receptor"/>
    <property type="match status" value="1"/>
</dbReference>
<keyword evidence="1 5" id="KW-0813">Transport</keyword>
<keyword evidence="3 5" id="KW-0574">Periplasm</keyword>
<keyword evidence="2 5" id="KW-0732">Signal</keyword>
<organism evidence="7 8">
    <name type="scientific">Providencia rustigianii</name>
    <dbReference type="NCBI Taxonomy" id="158850"/>
    <lineage>
        <taxon>Bacteria</taxon>
        <taxon>Pseudomonadati</taxon>
        <taxon>Pseudomonadota</taxon>
        <taxon>Gammaproteobacteria</taxon>
        <taxon>Enterobacterales</taxon>
        <taxon>Morganellaceae</taxon>
        <taxon>Providencia</taxon>
    </lineage>
</organism>
<feature type="disulfide bond" evidence="5">
    <location>
        <begin position="206"/>
        <end position="282"/>
    </location>
</feature>
<dbReference type="AlphaFoldDB" id="A0A379G626"/>
<dbReference type="PANTHER" id="PTHR30535:SF34">
    <property type="entry name" value="MOLYBDATE-BINDING PROTEIN MOLA"/>
    <property type="match status" value="1"/>
</dbReference>
<evidence type="ECO:0000256" key="2">
    <source>
        <dbReference type="ARBA" id="ARBA00022729"/>
    </source>
</evidence>
<dbReference type="PROSITE" id="PS50983">
    <property type="entry name" value="FE_B12_PBP"/>
    <property type="match status" value="1"/>
</dbReference>
<accession>A0A379G626</accession>
<comment type="subunit">
    <text evidence="5">The complex is composed of two ATP-binding proteins (BtuD), two transmembrane proteins (BtuC) and a solute-binding protein (BtuF).</text>
</comment>
<dbReference type="HAMAP" id="MF_01000">
    <property type="entry name" value="BtuF"/>
    <property type="match status" value="1"/>
</dbReference>
<dbReference type="GO" id="GO:0015889">
    <property type="term" value="P:cobalamin transport"/>
    <property type="evidence" value="ECO:0007669"/>
    <property type="project" value="UniProtKB-UniRule"/>
</dbReference>
<evidence type="ECO:0000313" key="7">
    <source>
        <dbReference type="EMBL" id="SUC36504.1"/>
    </source>
</evidence>
<dbReference type="Pfam" id="PF01497">
    <property type="entry name" value="Peripla_BP_2"/>
    <property type="match status" value="1"/>
</dbReference>
<evidence type="ECO:0000313" key="8">
    <source>
        <dbReference type="Proteomes" id="UP000255129"/>
    </source>
</evidence>
<dbReference type="InterPro" id="IPR023544">
    <property type="entry name" value="ABC_transptr_vit_B12-bd"/>
</dbReference>
<feature type="binding site" evidence="5">
    <location>
        <position position="72"/>
    </location>
    <ligand>
        <name>cyanocob(III)alamin</name>
        <dbReference type="ChEBI" id="CHEBI:17439"/>
    </ligand>
</feature>
<dbReference type="NCBIfam" id="NF002894">
    <property type="entry name" value="PRK03379.1"/>
    <property type="match status" value="1"/>
</dbReference>
<dbReference type="InterPro" id="IPR050902">
    <property type="entry name" value="ABC_Transporter_SBP"/>
</dbReference>
<dbReference type="GO" id="GO:0031419">
    <property type="term" value="F:cobalamin binding"/>
    <property type="evidence" value="ECO:0007669"/>
    <property type="project" value="InterPro"/>
</dbReference>
<keyword evidence="4 5" id="KW-1015">Disulfide bond</keyword>
<dbReference type="Proteomes" id="UP000255129">
    <property type="component" value="Unassembled WGS sequence"/>
</dbReference>
<comment type="similarity">
    <text evidence="5">Belongs to the BtuF family.</text>
</comment>
<evidence type="ECO:0000259" key="6">
    <source>
        <dbReference type="PROSITE" id="PS50983"/>
    </source>
</evidence>
<evidence type="ECO:0000256" key="5">
    <source>
        <dbReference type="HAMAP-Rule" id="MF_01000"/>
    </source>
</evidence>
<evidence type="ECO:0000256" key="3">
    <source>
        <dbReference type="ARBA" id="ARBA00022764"/>
    </source>
</evidence>
<comment type="caution">
    <text evidence="5">Lacks conserved residue(s) required for the propagation of feature annotation.</text>
</comment>
<evidence type="ECO:0000256" key="1">
    <source>
        <dbReference type="ARBA" id="ARBA00022448"/>
    </source>
</evidence>
<comment type="subcellular location">
    <subcellularLocation>
        <location evidence="5">Periplasm</location>
    </subcellularLocation>
</comment>
<reference evidence="7 8" key="1">
    <citation type="submission" date="2018-06" db="EMBL/GenBank/DDBJ databases">
        <authorList>
            <consortium name="Pathogen Informatics"/>
            <person name="Doyle S."/>
        </authorList>
    </citation>
    <scope>NUCLEOTIDE SEQUENCE [LARGE SCALE GENOMIC DNA]</scope>
    <source>
        <strain evidence="7 8">NCTC12026</strain>
    </source>
</reference>
<feature type="site" description="Important for BtuC binding" evidence="5">
    <location>
        <position position="225"/>
    </location>
</feature>